<protein>
    <submittedName>
        <fullName evidence="6">Uncharacterized protein</fullName>
    </submittedName>
</protein>
<dbReference type="PANTHER" id="PTHR23501">
    <property type="entry name" value="MAJOR FACILITATOR SUPERFAMILY"/>
    <property type="match status" value="1"/>
</dbReference>
<dbReference type="OrthoDB" id="2351791at2759"/>
<keyword evidence="3 5" id="KW-1133">Transmembrane helix</keyword>
<dbReference type="InterPro" id="IPR036259">
    <property type="entry name" value="MFS_trans_sf"/>
</dbReference>
<dbReference type="GO" id="GO:0022857">
    <property type="term" value="F:transmembrane transporter activity"/>
    <property type="evidence" value="ECO:0007669"/>
    <property type="project" value="TreeGrafter"/>
</dbReference>
<evidence type="ECO:0000313" key="6">
    <source>
        <dbReference type="EMBL" id="KAJ4378188.1"/>
    </source>
</evidence>
<feature type="transmembrane region" description="Helical" evidence="5">
    <location>
        <begin position="172"/>
        <end position="192"/>
    </location>
</feature>
<dbReference type="Gene3D" id="1.20.1250.20">
    <property type="entry name" value="MFS general substrate transporter like domains"/>
    <property type="match status" value="1"/>
</dbReference>
<sequence length="212" mass="22726">MFCVGILGLNFALLTISVVSGRLITKSGQYRWAIWAGWAIIVASSAVMIALDASTPTYGWVLLFVPVGLGHGLVLISLNFSIQALAKERDGAYAAGMYTFARTFGMCLGVAVGGTVLHNTLLRHLRDAGLDENIAHNAEGFIFTLNDPNQHIVGESDIRAAYASAFRNVFEVLTAIAILGGLLSLLITQVTLDRALESDHVFEGEVEKTSEA</sequence>
<proteinExistence type="predicted"/>
<dbReference type="EMBL" id="JAPEUY010000001">
    <property type="protein sequence ID" value="KAJ4378188.1"/>
    <property type="molecule type" value="Genomic_DNA"/>
</dbReference>
<keyword evidence="7" id="KW-1185">Reference proteome</keyword>
<dbReference type="AlphaFoldDB" id="A0A9W9CSI7"/>
<dbReference type="PANTHER" id="PTHR23501:SF149">
    <property type="entry name" value="MULTIDRUG TRANSPORTER, PUTATIVE (AFU_ORTHOLOGUE AFUA_5G10430)-RELATED"/>
    <property type="match status" value="1"/>
</dbReference>
<dbReference type="Proteomes" id="UP001140560">
    <property type="component" value="Unassembled WGS sequence"/>
</dbReference>
<comment type="subcellular location">
    <subcellularLocation>
        <location evidence="1">Membrane</location>
        <topology evidence="1">Multi-pass membrane protein</topology>
    </subcellularLocation>
</comment>
<feature type="transmembrane region" description="Helical" evidence="5">
    <location>
        <begin position="32"/>
        <end position="51"/>
    </location>
</feature>
<dbReference type="SUPFAM" id="SSF103473">
    <property type="entry name" value="MFS general substrate transporter"/>
    <property type="match status" value="1"/>
</dbReference>
<name>A0A9W9CSI7_9PLEO</name>
<keyword evidence="2 5" id="KW-0812">Transmembrane</keyword>
<evidence type="ECO:0000256" key="2">
    <source>
        <dbReference type="ARBA" id="ARBA00022692"/>
    </source>
</evidence>
<reference evidence="6" key="1">
    <citation type="submission" date="2022-10" db="EMBL/GenBank/DDBJ databases">
        <title>Tapping the CABI collections for fungal endophytes: first genome assemblies for Collariella, Neodidymelliopsis, Ascochyta clinopodiicola, Didymella pomorum, Didymosphaeria variabile, Neocosmospora piperis and Neocucurbitaria cava.</title>
        <authorList>
            <person name="Hill R."/>
        </authorList>
    </citation>
    <scope>NUCLEOTIDE SEQUENCE</scope>
    <source>
        <strain evidence="6">IMI 356814</strain>
    </source>
</reference>
<keyword evidence="4 5" id="KW-0472">Membrane</keyword>
<gene>
    <name evidence="6" type="ORF">N0V83_001022</name>
</gene>
<feature type="transmembrane region" description="Helical" evidence="5">
    <location>
        <begin position="6"/>
        <end position="25"/>
    </location>
</feature>
<feature type="transmembrane region" description="Helical" evidence="5">
    <location>
        <begin position="92"/>
        <end position="117"/>
    </location>
</feature>
<evidence type="ECO:0000256" key="5">
    <source>
        <dbReference type="SAM" id="Phobius"/>
    </source>
</evidence>
<evidence type="ECO:0000256" key="4">
    <source>
        <dbReference type="ARBA" id="ARBA00023136"/>
    </source>
</evidence>
<evidence type="ECO:0000256" key="3">
    <source>
        <dbReference type="ARBA" id="ARBA00022989"/>
    </source>
</evidence>
<comment type="caution">
    <text evidence="6">The sequence shown here is derived from an EMBL/GenBank/DDBJ whole genome shotgun (WGS) entry which is preliminary data.</text>
</comment>
<evidence type="ECO:0000313" key="7">
    <source>
        <dbReference type="Proteomes" id="UP001140560"/>
    </source>
</evidence>
<dbReference type="GO" id="GO:0005886">
    <property type="term" value="C:plasma membrane"/>
    <property type="evidence" value="ECO:0007669"/>
    <property type="project" value="TreeGrafter"/>
</dbReference>
<accession>A0A9W9CSI7</accession>
<feature type="transmembrane region" description="Helical" evidence="5">
    <location>
        <begin position="57"/>
        <end position="80"/>
    </location>
</feature>
<organism evidence="6 7">
    <name type="scientific">Neocucurbitaria cava</name>
    <dbReference type="NCBI Taxonomy" id="798079"/>
    <lineage>
        <taxon>Eukaryota</taxon>
        <taxon>Fungi</taxon>
        <taxon>Dikarya</taxon>
        <taxon>Ascomycota</taxon>
        <taxon>Pezizomycotina</taxon>
        <taxon>Dothideomycetes</taxon>
        <taxon>Pleosporomycetidae</taxon>
        <taxon>Pleosporales</taxon>
        <taxon>Pleosporineae</taxon>
        <taxon>Cucurbitariaceae</taxon>
        <taxon>Neocucurbitaria</taxon>
    </lineage>
</organism>
<evidence type="ECO:0000256" key="1">
    <source>
        <dbReference type="ARBA" id="ARBA00004141"/>
    </source>
</evidence>